<dbReference type="AlphaFoldDB" id="A0A564ZFF7"/>
<dbReference type="InterPro" id="IPR027417">
    <property type="entry name" value="P-loop_NTPase"/>
</dbReference>
<dbReference type="Pfam" id="PF13635">
    <property type="entry name" value="DUF4143"/>
    <property type="match status" value="1"/>
</dbReference>
<feature type="domain" description="AAA" evidence="1">
    <location>
        <begin position="36"/>
        <end position="170"/>
    </location>
</feature>
<dbReference type="SUPFAM" id="SSF52540">
    <property type="entry name" value="P-loop containing nucleoside triphosphate hydrolases"/>
    <property type="match status" value="1"/>
</dbReference>
<protein>
    <submittedName>
        <fullName evidence="3">ATPase</fullName>
    </submittedName>
</protein>
<name>A0A564ZFF7_9BACT</name>
<dbReference type="InterPro" id="IPR041682">
    <property type="entry name" value="AAA_14"/>
</dbReference>
<keyword evidence="4" id="KW-1185">Reference proteome</keyword>
<proteinExistence type="predicted"/>
<dbReference type="EMBL" id="CABIKM010000005">
    <property type="protein sequence ID" value="VUZ84040.1"/>
    <property type="molecule type" value="Genomic_DNA"/>
</dbReference>
<evidence type="ECO:0000259" key="1">
    <source>
        <dbReference type="Pfam" id="PF13173"/>
    </source>
</evidence>
<organism evidence="3 4">
    <name type="scientific">Candidatus Methylomirabilis lanthanidiphila</name>
    <dbReference type="NCBI Taxonomy" id="2211376"/>
    <lineage>
        <taxon>Bacteria</taxon>
        <taxon>Candidatus Methylomirabilota</taxon>
        <taxon>Candidatus Methylomirabilia</taxon>
        <taxon>Candidatus Methylomirabilales</taxon>
        <taxon>Candidatus Methylomirabilaceae</taxon>
        <taxon>Candidatus Methylomirabilis</taxon>
    </lineage>
</organism>
<evidence type="ECO:0000313" key="3">
    <source>
        <dbReference type="EMBL" id="VUZ84040.1"/>
    </source>
</evidence>
<evidence type="ECO:0000259" key="2">
    <source>
        <dbReference type="Pfam" id="PF13635"/>
    </source>
</evidence>
<dbReference type="PANTHER" id="PTHR33295">
    <property type="entry name" value="ATPASE"/>
    <property type="match status" value="1"/>
</dbReference>
<gene>
    <name evidence="3" type="ORF">MELA_00404</name>
</gene>
<sequence>MSLHPVLNDKLSAAVAPGLELAATPRDVTLPPIPGKVHAVVGMRRAGKTTYLRQLQSQWRTSAEAARVVYLSFDDDRLAGLPLEQLGMLLEEYYRRYPDWRRRATVWWLLDEIQVVNGWERFVRRVMDTERVQMVVSGSSARMLSREVHTSLRGRGTETIIRPFSFREFLRHRGQEPEGEARSLAAPERSRVEQLLGEYLTAGGFPEAQGLASGLRIDLLQGYVDTVLFRDIVERRSVTQVAALRWLTRQCLKNPTGRFSVHRLHQDLKAQGLGVAKDALHAMVGYLEDSFLLRCVPLATESERRRNSNPRKVYPVDTGMIGAFDRTGRSNVGYALETVVLHELDRRQAEVGYVRTEAGYEVDFLARFHDGREELIQVCADIGTAETREREVRALEDASREHPRATQTLIVLNFDQLSLKVPPGVTVHAAYQWLLDAD</sequence>
<accession>A0A564ZFF7</accession>
<feature type="domain" description="DUF4143" evidence="2">
    <location>
        <begin position="230"/>
        <end position="380"/>
    </location>
</feature>
<dbReference type="Proteomes" id="UP000334340">
    <property type="component" value="Unassembled WGS sequence"/>
</dbReference>
<reference evidence="3 4" key="1">
    <citation type="submission" date="2019-07" db="EMBL/GenBank/DDBJ databases">
        <authorList>
            <person name="Cremers G."/>
        </authorList>
    </citation>
    <scope>NUCLEOTIDE SEQUENCE [LARGE SCALE GENOMIC DNA]</scope>
</reference>
<evidence type="ECO:0000313" key="4">
    <source>
        <dbReference type="Proteomes" id="UP000334340"/>
    </source>
</evidence>
<dbReference type="Pfam" id="PF13173">
    <property type="entry name" value="AAA_14"/>
    <property type="match status" value="1"/>
</dbReference>
<dbReference type="InterPro" id="IPR025420">
    <property type="entry name" value="DUF4143"/>
</dbReference>
<dbReference type="PANTHER" id="PTHR33295:SF8">
    <property type="entry name" value="AAA+ ATPASE DOMAIN-CONTAINING PROTEIN"/>
    <property type="match status" value="1"/>
</dbReference>